<dbReference type="EMBL" id="CM046393">
    <property type="protein sequence ID" value="KAI8549414.1"/>
    <property type="molecule type" value="Genomic_DNA"/>
</dbReference>
<sequence length="75" mass="8330">MTTVVKVKPKPSPVSKALPTDSPNVIKEEVSSLSSDTVGFFKQVPRFTMTYNFSLKPAGRASVECNGFRYCEELR</sequence>
<organism evidence="1 2">
    <name type="scientific">Rhododendron molle</name>
    <name type="common">Chinese azalea</name>
    <name type="synonym">Azalea mollis</name>
    <dbReference type="NCBI Taxonomy" id="49168"/>
    <lineage>
        <taxon>Eukaryota</taxon>
        <taxon>Viridiplantae</taxon>
        <taxon>Streptophyta</taxon>
        <taxon>Embryophyta</taxon>
        <taxon>Tracheophyta</taxon>
        <taxon>Spermatophyta</taxon>
        <taxon>Magnoliopsida</taxon>
        <taxon>eudicotyledons</taxon>
        <taxon>Gunneridae</taxon>
        <taxon>Pentapetalae</taxon>
        <taxon>asterids</taxon>
        <taxon>Ericales</taxon>
        <taxon>Ericaceae</taxon>
        <taxon>Ericoideae</taxon>
        <taxon>Rhodoreae</taxon>
        <taxon>Rhododendron</taxon>
    </lineage>
</organism>
<comment type="caution">
    <text evidence="1">The sequence shown here is derived from an EMBL/GenBank/DDBJ whole genome shotgun (WGS) entry which is preliminary data.</text>
</comment>
<accession>A0ACC0N9D3</accession>
<reference evidence="1" key="1">
    <citation type="submission" date="2022-02" db="EMBL/GenBank/DDBJ databases">
        <title>Plant Genome Project.</title>
        <authorList>
            <person name="Zhang R.-G."/>
        </authorList>
    </citation>
    <scope>NUCLEOTIDE SEQUENCE</scope>
    <source>
        <strain evidence="1">AT1</strain>
    </source>
</reference>
<evidence type="ECO:0000313" key="2">
    <source>
        <dbReference type="Proteomes" id="UP001062846"/>
    </source>
</evidence>
<proteinExistence type="predicted"/>
<name>A0ACC0N9D3_RHOML</name>
<dbReference type="Proteomes" id="UP001062846">
    <property type="component" value="Chromosome 6"/>
</dbReference>
<keyword evidence="2" id="KW-1185">Reference proteome</keyword>
<gene>
    <name evidence="1" type="ORF">RHMOL_Rhmol06G0023100</name>
</gene>
<evidence type="ECO:0000313" key="1">
    <source>
        <dbReference type="EMBL" id="KAI8549414.1"/>
    </source>
</evidence>
<protein>
    <submittedName>
        <fullName evidence="1">Uncharacterized protein</fullName>
    </submittedName>
</protein>